<name>A0A7X2XDP6_9FIRM</name>
<evidence type="ECO:0000313" key="4">
    <source>
        <dbReference type="Proteomes" id="UP000443070"/>
    </source>
</evidence>
<accession>A0A7X2XDP6</accession>
<dbReference type="RefSeq" id="WP_155163443.1">
    <property type="nucleotide sequence ID" value="NZ_WNBG01000001.1"/>
</dbReference>
<dbReference type="OrthoDB" id="1645442at2"/>
<dbReference type="PANTHER" id="PTHR35908:SF1">
    <property type="entry name" value="CONSERVED PROTEIN"/>
    <property type="match status" value="1"/>
</dbReference>
<dbReference type="Proteomes" id="UP000484547">
    <property type="component" value="Unassembled WGS sequence"/>
</dbReference>
<sequence length="141" mass="16244">MEKELKIKMYSFTLDCINPYALAKFYAELLNWEIPFYDENWACIGVPGMSQGAYPGIFFQRNPEYCPPVWPEEPGVQQQMAHLDFAVNDLEEAVQHAINCGATMAAEQFSEEWRVMFDPAGHPFCLCRMKAIFESEKFALL</sequence>
<dbReference type="SUPFAM" id="SSF54593">
    <property type="entry name" value="Glyoxalase/Bleomycin resistance protein/Dihydroxybiphenyl dioxygenase"/>
    <property type="match status" value="1"/>
</dbReference>
<proteinExistence type="predicted"/>
<dbReference type="Proteomes" id="UP000443070">
    <property type="component" value="Unassembled WGS sequence"/>
</dbReference>
<evidence type="ECO:0000259" key="1">
    <source>
        <dbReference type="Pfam" id="PF18029"/>
    </source>
</evidence>
<evidence type="ECO:0000313" key="3">
    <source>
        <dbReference type="EMBL" id="MTU02976.1"/>
    </source>
</evidence>
<protein>
    <submittedName>
        <fullName evidence="2">VOC family protein</fullName>
    </submittedName>
</protein>
<keyword evidence="4" id="KW-1185">Reference proteome</keyword>
<dbReference type="EMBL" id="WNBM01000001">
    <property type="protein sequence ID" value="MTT74845.1"/>
    <property type="molecule type" value="Genomic_DNA"/>
</dbReference>
<dbReference type="InterPro" id="IPR029068">
    <property type="entry name" value="Glyas_Bleomycin-R_OHBP_Dase"/>
</dbReference>
<dbReference type="EMBL" id="WNBW01000001">
    <property type="protein sequence ID" value="MTU02976.1"/>
    <property type="molecule type" value="Genomic_DNA"/>
</dbReference>
<feature type="domain" description="Glyoxalase-like" evidence="1">
    <location>
        <begin position="12"/>
        <end position="127"/>
    </location>
</feature>
<dbReference type="Gene3D" id="3.10.180.10">
    <property type="entry name" value="2,3-Dihydroxybiphenyl 1,2-Dioxygenase, domain 1"/>
    <property type="match status" value="1"/>
</dbReference>
<dbReference type="PANTHER" id="PTHR35908">
    <property type="entry name" value="HYPOTHETICAL FUSION PROTEIN"/>
    <property type="match status" value="1"/>
</dbReference>
<comment type="caution">
    <text evidence="2">The sequence shown here is derived from an EMBL/GenBank/DDBJ whole genome shotgun (WGS) entry which is preliminary data.</text>
</comment>
<dbReference type="AlphaFoldDB" id="A0A7X2XDP6"/>
<organism evidence="2 5">
    <name type="scientific">Phascolarctobacterium faecium</name>
    <dbReference type="NCBI Taxonomy" id="33025"/>
    <lineage>
        <taxon>Bacteria</taxon>
        <taxon>Bacillati</taxon>
        <taxon>Bacillota</taxon>
        <taxon>Negativicutes</taxon>
        <taxon>Acidaminococcales</taxon>
        <taxon>Acidaminococcaceae</taxon>
        <taxon>Phascolarctobacterium</taxon>
    </lineage>
</organism>
<gene>
    <name evidence="2" type="ORF">GMD11_01005</name>
    <name evidence="3" type="ORF">GMD18_01000</name>
</gene>
<reference evidence="4 5" key="1">
    <citation type="journal article" date="2019" name="Nat. Med.">
        <title>A library of human gut bacterial isolates paired with longitudinal multiomics data enables mechanistic microbiome research.</title>
        <authorList>
            <person name="Poyet M."/>
            <person name="Groussin M."/>
            <person name="Gibbons S.M."/>
            <person name="Avila-Pacheco J."/>
            <person name="Jiang X."/>
            <person name="Kearney S.M."/>
            <person name="Perrotta A.R."/>
            <person name="Berdy B."/>
            <person name="Zhao S."/>
            <person name="Lieberman T.D."/>
            <person name="Swanson P.K."/>
            <person name="Smith M."/>
            <person name="Roesemann S."/>
            <person name="Alexander J.E."/>
            <person name="Rich S.A."/>
            <person name="Livny J."/>
            <person name="Vlamakis H."/>
            <person name="Clish C."/>
            <person name="Bullock K."/>
            <person name="Deik A."/>
            <person name="Scott J."/>
            <person name="Pierce K.A."/>
            <person name="Xavier R.J."/>
            <person name="Alm E.J."/>
        </authorList>
    </citation>
    <scope>NUCLEOTIDE SEQUENCE [LARGE SCALE GENOMIC DNA]</scope>
    <source>
        <strain evidence="2 5">BIOML-A13</strain>
        <strain evidence="3 4">BIOML-A3</strain>
    </source>
</reference>
<evidence type="ECO:0000313" key="5">
    <source>
        <dbReference type="Proteomes" id="UP000484547"/>
    </source>
</evidence>
<dbReference type="InterPro" id="IPR041581">
    <property type="entry name" value="Glyoxalase_6"/>
</dbReference>
<dbReference type="Pfam" id="PF18029">
    <property type="entry name" value="Glyoxalase_6"/>
    <property type="match status" value="1"/>
</dbReference>
<evidence type="ECO:0000313" key="2">
    <source>
        <dbReference type="EMBL" id="MTT74845.1"/>
    </source>
</evidence>